<dbReference type="EMBL" id="JAEKCZ010000002">
    <property type="protein sequence ID" value="MBJ2255306.1"/>
    <property type="molecule type" value="Genomic_DNA"/>
</dbReference>
<reference evidence="1" key="1">
    <citation type="submission" date="2020-12" db="EMBL/GenBank/DDBJ databases">
        <title>Antibiotic resistance and phylogeny of Pseudomonas spp. isolated over three decades from chicken meat in the Norwegian food chain.</title>
        <authorList>
            <person name="Moen B."/>
        </authorList>
    </citation>
    <scope>NUCLEOTIDE SEQUENCE</scope>
    <source>
        <strain evidence="1">MF6762</strain>
    </source>
</reference>
<dbReference type="RefSeq" id="WP_198820985.1">
    <property type="nucleotide sequence ID" value="NZ_JAEKCZ010000002.1"/>
</dbReference>
<dbReference type="Proteomes" id="UP000658390">
    <property type="component" value="Unassembled WGS sequence"/>
</dbReference>
<name>A0A8I1FJF5_9PSED</name>
<organism evidence="1 2">
    <name type="scientific">Pseudomonas psychrophila</name>
    <dbReference type="NCBI Taxonomy" id="122355"/>
    <lineage>
        <taxon>Bacteria</taxon>
        <taxon>Pseudomonadati</taxon>
        <taxon>Pseudomonadota</taxon>
        <taxon>Gammaproteobacteria</taxon>
        <taxon>Pseudomonadales</taxon>
        <taxon>Pseudomonadaceae</taxon>
        <taxon>Pseudomonas</taxon>
    </lineage>
</organism>
<dbReference type="InterPro" id="IPR022385">
    <property type="entry name" value="Rhs_assc_core"/>
</dbReference>
<dbReference type="PANTHER" id="PTHR32305">
    <property type="match status" value="1"/>
</dbReference>
<evidence type="ECO:0000313" key="2">
    <source>
        <dbReference type="Proteomes" id="UP000658390"/>
    </source>
</evidence>
<dbReference type="AlphaFoldDB" id="A0A8I1FJF5"/>
<comment type="caution">
    <text evidence="1">The sequence shown here is derived from an EMBL/GenBank/DDBJ whole genome shotgun (WGS) entry which is preliminary data.</text>
</comment>
<gene>
    <name evidence="1" type="ORF">JFT45_02070</name>
</gene>
<accession>A0A8I1FJF5</accession>
<dbReference type="InterPro" id="IPR050708">
    <property type="entry name" value="T6SS_VgrG/RHS"/>
</dbReference>
<evidence type="ECO:0000313" key="1">
    <source>
        <dbReference type="EMBL" id="MBJ2255306.1"/>
    </source>
</evidence>
<dbReference type="Gene3D" id="2.180.10.10">
    <property type="entry name" value="RHS repeat-associated core"/>
    <property type="match status" value="1"/>
</dbReference>
<dbReference type="PANTHER" id="PTHR32305:SF15">
    <property type="entry name" value="PROTEIN RHSA-RELATED"/>
    <property type="match status" value="1"/>
</dbReference>
<dbReference type="NCBIfam" id="TIGR03696">
    <property type="entry name" value="Rhs_assc_core"/>
    <property type="match status" value="1"/>
</dbReference>
<protein>
    <submittedName>
        <fullName evidence="1">RHS repeat protein</fullName>
    </submittedName>
</protein>
<proteinExistence type="predicted"/>
<sequence length="913" mass="103408">MNQKTPVLTSIDGRAALLRTVIYHRTDASQASSTRVTRQWYDALGHLTEQWDPRLNDLAATDPSVTANQQTRFSLSGQELRSDSEDAGWRVSFYNAAAQTVHRWDGRESFMRLDYDEQQRPVALFEKGADENVEQCVERFIYAANNTEDAQRNRCGRMLRHDDPAGSLWYEAFAVTGQTLIETRRFCVSLSAPHWPDAPLQTASYSTHWQYDALGAVKAQTDAVGHIQTFNLDIASHPRASQLDGMPLLKSCEYNAFDQVDTEQAGNNVQTIARYSALDGRLISLKASTSTGHLLQDLHYQYDPLGNIERIQDLAQPVQWFAQQQVEAVSTYRYDTLYQLIEATGRENASQRIGPELPGLEVFGARDDSHWRNYTQAYTYDSGANLTSLKHDAGAGNAYLRQMVVAEHSNRSLLKGEVPVDFASSFDANGNQQVLAPGQLMSWNARNQLYQVTQVVREEPDGQDDDVETYIYDGAGQRVRKVRRAKTGGGEQVLEVLYLHGLEIRTSTTGEQLHVVTTQAGRNHIRVLHWQAEPDQWRYSLGDHLGSSTLELDQAGELISQETYYPYGGTSWWAARNAVQAKYKALRYSGKERDATGLYYYGARFYAPWLQRWINPDPAGTLDGLNRYRMLRNNPLRFIDESGNIPIEVEDAYEHMISRGYVWEPLRKRGNGYIALKELSGEKTVRLIEDLNLSAADMQFLNSFTENEFNLVHFSDKDFRARDKSLTLLSSTQLKKNKITFNTSNTEMVDLDAFATNDFVFFSLEAGAEPKKEYSRFGEHRYRAPLDALQARHEYVHTELTDLALVDKRPGDLKPAWVTASDEEIYFSSAEYNTILSSVFVGPNMIKGLALRIVSDLQHFDSDTKHNAYELQASGQADELMNSLFRPQIVVPHSISFSHSNMSYRGPAHAPYP</sequence>